<evidence type="ECO:0000256" key="1">
    <source>
        <dbReference type="ARBA" id="ARBA00023015"/>
    </source>
</evidence>
<dbReference type="SUPFAM" id="SSF48008">
    <property type="entry name" value="GntR ligand-binding domain-like"/>
    <property type="match status" value="1"/>
</dbReference>
<evidence type="ECO:0000313" key="6">
    <source>
        <dbReference type="Proteomes" id="UP000319897"/>
    </source>
</evidence>
<dbReference type="SUPFAM" id="SSF46785">
    <property type="entry name" value="Winged helix' DNA-binding domain"/>
    <property type="match status" value="1"/>
</dbReference>
<dbReference type="PANTHER" id="PTHR43537:SF44">
    <property type="entry name" value="GNTR FAMILY REGULATORY PROTEIN"/>
    <property type="match status" value="1"/>
</dbReference>
<comment type="caution">
    <text evidence="5">The sequence shown here is derived from an EMBL/GenBank/DDBJ whole genome shotgun (WGS) entry which is preliminary data.</text>
</comment>
<dbReference type="CDD" id="cd07377">
    <property type="entry name" value="WHTH_GntR"/>
    <property type="match status" value="1"/>
</dbReference>
<accession>A0A501XSG2</accession>
<dbReference type="InterPro" id="IPR036388">
    <property type="entry name" value="WH-like_DNA-bd_sf"/>
</dbReference>
<dbReference type="SMART" id="SM00345">
    <property type="entry name" value="HTH_GNTR"/>
    <property type="match status" value="1"/>
</dbReference>
<evidence type="ECO:0000313" key="5">
    <source>
        <dbReference type="EMBL" id="TPE63329.1"/>
    </source>
</evidence>
<dbReference type="AlphaFoldDB" id="A0A501XSG2"/>
<dbReference type="Pfam" id="PF07729">
    <property type="entry name" value="FCD"/>
    <property type="match status" value="1"/>
</dbReference>
<evidence type="ECO:0000259" key="4">
    <source>
        <dbReference type="PROSITE" id="PS50949"/>
    </source>
</evidence>
<dbReference type="GO" id="GO:0003700">
    <property type="term" value="F:DNA-binding transcription factor activity"/>
    <property type="evidence" value="ECO:0007669"/>
    <property type="project" value="InterPro"/>
</dbReference>
<dbReference type="OrthoDB" id="9028214at2"/>
<dbReference type="InterPro" id="IPR008920">
    <property type="entry name" value="TF_FadR/GntR_C"/>
</dbReference>
<keyword evidence="2" id="KW-0238">DNA-binding</keyword>
<dbReference type="Gene3D" id="1.10.10.10">
    <property type="entry name" value="Winged helix-like DNA-binding domain superfamily/Winged helix DNA-binding domain"/>
    <property type="match status" value="1"/>
</dbReference>
<sequence>MARNSRSSLPHAACKCMTLRWKIGALHMSNESLVSARVADAIGGAIVRGDYPAGSVLPSELDLCEQFGVSRTGIREALKMLGSKKLISPRRRVGGIVNERSLWSLLDPDVLRWMRGAPTDMRLLKDLARLRLAIEPEAARQAALHQDRAAIDAIRIAGEAMAADPAQALMADIAFHVAVLRASGNRFFQALGPMVESALAMSIPVTNEVKQVPKADILLHMAIHDAIRDGHADEAAERAHELIAETVRLLELAEG</sequence>
<dbReference type="SMART" id="SM00895">
    <property type="entry name" value="FCD"/>
    <property type="match status" value="1"/>
</dbReference>
<organism evidence="5 6">
    <name type="scientific">Sandaracinobacter neustonicus</name>
    <dbReference type="NCBI Taxonomy" id="1715348"/>
    <lineage>
        <taxon>Bacteria</taxon>
        <taxon>Pseudomonadati</taxon>
        <taxon>Pseudomonadota</taxon>
        <taxon>Alphaproteobacteria</taxon>
        <taxon>Sphingomonadales</taxon>
        <taxon>Sphingosinicellaceae</taxon>
        <taxon>Sandaracinobacter</taxon>
    </lineage>
</organism>
<gene>
    <name evidence="5" type="ORF">FJQ54_04230</name>
</gene>
<dbReference type="InterPro" id="IPR000524">
    <property type="entry name" value="Tscrpt_reg_HTH_GntR"/>
</dbReference>
<keyword evidence="6" id="KW-1185">Reference proteome</keyword>
<evidence type="ECO:0000256" key="2">
    <source>
        <dbReference type="ARBA" id="ARBA00023125"/>
    </source>
</evidence>
<evidence type="ECO:0000256" key="3">
    <source>
        <dbReference type="ARBA" id="ARBA00023163"/>
    </source>
</evidence>
<reference evidence="5 6" key="1">
    <citation type="submission" date="2019-06" db="EMBL/GenBank/DDBJ databases">
        <authorList>
            <person name="Lee I."/>
            <person name="Jang G.I."/>
            <person name="Hwang C.Y."/>
        </authorList>
    </citation>
    <scope>NUCLEOTIDE SEQUENCE [LARGE SCALE GENOMIC DNA]</scope>
    <source>
        <strain evidence="5 6">PAMC 28131</strain>
    </source>
</reference>
<feature type="domain" description="HTH gntR-type" evidence="4">
    <location>
        <begin position="32"/>
        <end position="100"/>
    </location>
</feature>
<dbReference type="Pfam" id="PF00392">
    <property type="entry name" value="GntR"/>
    <property type="match status" value="1"/>
</dbReference>
<name>A0A501XSG2_9SPHN</name>
<dbReference type="EMBL" id="VFSU01000012">
    <property type="protein sequence ID" value="TPE63329.1"/>
    <property type="molecule type" value="Genomic_DNA"/>
</dbReference>
<dbReference type="Gene3D" id="1.20.120.530">
    <property type="entry name" value="GntR ligand-binding domain-like"/>
    <property type="match status" value="1"/>
</dbReference>
<proteinExistence type="predicted"/>
<dbReference type="PROSITE" id="PS50949">
    <property type="entry name" value="HTH_GNTR"/>
    <property type="match status" value="1"/>
</dbReference>
<dbReference type="PRINTS" id="PR00035">
    <property type="entry name" value="HTHGNTR"/>
</dbReference>
<keyword evidence="3" id="KW-0804">Transcription</keyword>
<dbReference type="InterPro" id="IPR011711">
    <property type="entry name" value="GntR_C"/>
</dbReference>
<dbReference type="PANTHER" id="PTHR43537">
    <property type="entry name" value="TRANSCRIPTIONAL REGULATOR, GNTR FAMILY"/>
    <property type="match status" value="1"/>
</dbReference>
<dbReference type="InterPro" id="IPR036390">
    <property type="entry name" value="WH_DNA-bd_sf"/>
</dbReference>
<dbReference type="GO" id="GO:0003677">
    <property type="term" value="F:DNA binding"/>
    <property type="evidence" value="ECO:0007669"/>
    <property type="project" value="UniProtKB-KW"/>
</dbReference>
<dbReference type="Proteomes" id="UP000319897">
    <property type="component" value="Unassembled WGS sequence"/>
</dbReference>
<keyword evidence="1" id="KW-0805">Transcription regulation</keyword>
<protein>
    <submittedName>
        <fullName evidence="5">FadR family transcriptional regulator</fullName>
    </submittedName>
</protein>